<dbReference type="Proteomes" id="UP000604046">
    <property type="component" value="Unassembled WGS sequence"/>
</dbReference>
<reference evidence="10" key="1">
    <citation type="submission" date="2021-02" db="EMBL/GenBank/DDBJ databases">
        <authorList>
            <person name="Dougan E. K."/>
            <person name="Rhodes N."/>
            <person name="Thang M."/>
            <person name="Chan C."/>
        </authorList>
    </citation>
    <scope>NUCLEOTIDE SEQUENCE</scope>
</reference>
<dbReference type="InterPro" id="IPR027417">
    <property type="entry name" value="P-loop_NTPase"/>
</dbReference>
<dbReference type="GO" id="GO:0042626">
    <property type="term" value="F:ATPase-coupled transmembrane transporter activity"/>
    <property type="evidence" value="ECO:0007669"/>
    <property type="project" value="TreeGrafter"/>
</dbReference>
<feature type="compositionally biased region" description="Low complexity" evidence="8">
    <location>
        <begin position="1104"/>
        <end position="1116"/>
    </location>
</feature>
<keyword evidence="6" id="KW-1133">Transmembrane helix</keyword>
<evidence type="ECO:0000313" key="10">
    <source>
        <dbReference type="EMBL" id="CAE7264418.1"/>
    </source>
</evidence>
<dbReference type="InterPro" id="IPR050352">
    <property type="entry name" value="ABCG_transporters"/>
</dbReference>
<dbReference type="EMBL" id="CAJNDS010001546">
    <property type="protein sequence ID" value="CAE7264418.1"/>
    <property type="molecule type" value="Genomic_DNA"/>
</dbReference>
<dbReference type="GO" id="GO:0003676">
    <property type="term" value="F:nucleic acid binding"/>
    <property type="evidence" value="ECO:0007669"/>
    <property type="project" value="InterPro"/>
</dbReference>
<dbReference type="InterPro" id="IPR003439">
    <property type="entry name" value="ABC_transporter-like_ATP-bd"/>
</dbReference>
<dbReference type="PROSITE" id="PS50893">
    <property type="entry name" value="ABC_TRANSPORTER_2"/>
    <property type="match status" value="1"/>
</dbReference>
<proteinExistence type="predicted"/>
<evidence type="ECO:0000256" key="3">
    <source>
        <dbReference type="ARBA" id="ARBA00022692"/>
    </source>
</evidence>
<dbReference type="Gene3D" id="3.40.50.300">
    <property type="entry name" value="P-loop containing nucleotide triphosphate hydrolases"/>
    <property type="match status" value="1"/>
</dbReference>
<comment type="caution">
    <text evidence="10">The sequence shown here is derived from an EMBL/GenBank/DDBJ whole genome shotgun (WGS) entry which is preliminary data.</text>
</comment>
<feature type="compositionally biased region" description="Low complexity" evidence="8">
    <location>
        <begin position="1160"/>
        <end position="1169"/>
    </location>
</feature>
<evidence type="ECO:0000256" key="2">
    <source>
        <dbReference type="ARBA" id="ARBA00022448"/>
    </source>
</evidence>
<dbReference type="PANTHER" id="PTHR48041">
    <property type="entry name" value="ABC TRANSPORTER G FAMILY MEMBER 28"/>
    <property type="match status" value="1"/>
</dbReference>
<evidence type="ECO:0000256" key="5">
    <source>
        <dbReference type="ARBA" id="ARBA00022840"/>
    </source>
</evidence>
<evidence type="ECO:0000256" key="1">
    <source>
        <dbReference type="ARBA" id="ARBA00004141"/>
    </source>
</evidence>
<keyword evidence="11" id="KW-1185">Reference proteome</keyword>
<dbReference type="OrthoDB" id="447958at2759"/>
<dbReference type="SUPFAM" id="SSF52540">
    <property type="entry name" value="P-loop containing nucleoside triphosphate hydrolases"/>
    <property type="match status" value="1"/>
</dbReference>
<evidence type="ECO:0000259" key="9">
    <source>
        <dbReference type="PROSITE" id="PS50893"/>
    </source>
</evidence>
<keyword evidence="3" id="KW-0812">Transmembrane</keyword>
<protein>
    <submittedName>
        <fullName evidence="10">Abcg1 protein</fullName>
    </submittedName>
</protein>
<accession>A0A812MJ79</accession>
<keyword evidence="4" id="KW-0547">Nucleotide-binding</keyword>
<dbReference type="Gene3D" id="3.30.420.10">
    <property type="entry name" value="Ribonuclease H-like superfamily/Ribonuclease H"/>
    <property type="match status" value="1"/>
</dbReference>
<keyword evidence="7" id="KW-0472">Membrane</keyword>
<gene>
    <name evidence="10" type="primary">Abcg1</name>
    <name evidence="10" type="ORF">SNAT2548_LOCUS13924</name>
</gene>
<dbReference type="Pfam" id="PF00005">
    <property type="entry name" value="ABC_tran"/>
    <property type="match status" value="1"/>
</dbReference>
<dbReference type="GO" id="GO:0016020">
    <property type="term" value="C:membrane"/>
    <property type="evidence" value="ECO:0007669"/>
    <property type="project" value="UniProtKB-SubCell"/>
</dbReference>
<evidence type="ECO:0000256" key="7">
    <source>
        <dbReference type="ARBA" id="ARBA00023136"/>
    </source>
</evidence>
<name>A0A812MJ79_9DINO</name>
<dbReference type="InterPro" id="IPR003593">
    <property type="entry name" value="AAA+_ATPase"/>
</dbReference>
<evidence type="ECO:0000313" key="11">
    <source>
        <dbReference type="Proteomes" id="UP000604046"/>
    </source>
</evidence>
<sequence length="2610" mass="287155">MNDGEHQAANNIKTPNACPDAVSLLMPCSEVFGGVGRCFMVLRGSGRGGLGGGPNEAMGVSDALQQQCEPGGGEFLFSSFGGSSLELRWEALSMRSWQVARKHQEAVQILTNVSGCARSGKLTCILGPSGAGKSTLLNVLAGRQSGGQRHRIRITGQVWVSGQKVDPRAVRSRIAYVMQKDEMFATSTPQEALSFSASLRLSGPREDRQELISELLGSLGLLGCANTYIGNTVINGLSGGQRKRTAIGAVELITRPDIVCLDEPPGTQTSGLDSYAAYQEGGYAMSSPENLKGETVHIYMKVVNLTLGNWEVMSVLKDLAKTGCTIICASAACEQNCKGLCGGHCLWAGDREQMVNYFAKVGYPCPAGFNPADFVIFLMQTDPPEPKAKTDALVRIWTQERLEAALQRSSASGLSVGPVAAGLDAKLCRALELLLEGIPRLHIFHGYSNFTGSPEEAKPQHVPAVERMPSAVVNSLLAAIGPSDLPPSQSQIQQLSKVRKSFGKQLRQLAKREFRAVVRDRTTLTVRFCLSVVLTFLFGLVFQGVGRGSQQAEAGRSLKPTRLSKAIATRIFERRNQPCQSIFDQMWTGLTYEEVDNYLSLGHSTAKEEAGMVFLREYSSGTYSRQTHLGESTGGSVSRCCARLGLCYVVMPGSRLGASDSGTDGQIEWLPHVTKLAVSAVNARSDERFVGISEADLRKLIGCCDLFTGLSRNVEAQGNSGEIAEAFVRNVRSKTLVWIKTLAVLLYRGGTPISKDFVSAADLGGSRRVGKGRRPSTLRKHVKTWEKFVLWLKGAYDVEWPVAPQQFIDYLEERASEPCGKSVPLALLKTLMFMETSAEILKPQQISVHPSVSNAMQEIARFLESASHSETRKANMLPVKVVMALERTKTTGPGKSVKTVKLYVSKDAWLEAPTWLSVGWEIWEELTQEAGLARRDFLLPVPASDLQSITKKVASYADAAALSKALLSNLGSCEGKGHLLLPGLAAMWTEHSERATLRTWAGAIPLSPQILKRLGRWKQSVDEGYDRGDRGEVEKAQAKIAKFIRTSRGKADPVDEEGLLSKIVSRLVDQGFEPSVAAEQLVLLSYFGRDTAPAASDSEELRSASDSATDVISSSSENEDAAPARKPPSPAQAQGKFFVSIVGRSKQRQLGRTEGENQESSSSDSGVSSSDTVRNFATLFACLLFCILVVAFKCLCVLLHYADFPGLAQTKGIKLKQQAELAQLSILAISRYSAVADDRAGLRTFCKDILHLDPSTTPEHLVEVAALLDLWESCKSRAEAQHKADAEAVLSKLPRVANKSELQDIKSRFEALHYALDDKATPSSATLEFHFDQVEQGELRPTTLGQYVSREHAEAEQYGAVIDKSTGAIKIKKGFTEGKKPTSPEEFRSAVKLVAHTWVMCFLRYPQKSFLKDVSVAQWQRYADYMLGEHVHGLTAKDSQGHDLSSPSWDLVLAYDYQIRRGMVRLINEGSSFATALDSAMRDTVIKERYFVTPCALASISTSPPTRSRSPNTRGFRNDGFYGDQVASASVGASPAEVQQPQILYLFSGSSRATSTTQLLKKSGMNVCCVDISEGSHCDLSLPEVQERILRQIQKRMYRVILCTPPCSTWSRARCANKRGPPPVRDAAHPDGYPWLKASRAQEAWLGSQLVQFAIRVFQLATEASEQHPDSPCFLLWEHPEDLGVCVREEDRMHIQPASVWQLAAVRNLIDRGHPPVFTVAFNQCCFGASYRKPTRVLSNLPALRSWGPSEWPLLDDDGFYLGPLQPSCACRVSMTLARTPQDLDFPTVGTAAYPPRLDSAISSAVKQALKAATFPSDGVGTCLQGSAGAPLGASSQTAGKGCSASEVEAPGTAESPDVGSLDDQGNLQHLQCKSCWGRGPPIMAWYKGSSRPICDGGGLLSPGRWPIHRRDLSLSDKGEQLRALVHDQFRLWREAVVGSGKDVMRDKFWPAAAGSITVSPFGESIDSAREAVDTFLEQVGLDPRRRPEDVESEVNFRRVAAAAEVLGDVDFDYLQEVASQGVPIGVGVELPRTPHVFEPKVKWNLSEAEGEFVDTKAENYSSARESMARVREQVLEDVKKGLVERMTKCEAESEFKGRLAIAALGAVPKALDSDEVRVVHDGSYSVDVNHRIRVRDRIRNPLVDDAEAVMRQVKEECSARPGIRFGMVYDVAHAHRLMPVRRQDWGYQAFSLDDSDEVFLHKRGAFGIASAAYWWQRLAATLIRCFHLLAGLIWAVYHLLYADDGWLVAQGSDFGFRCLFWMFLFDLFEVPLSWRKVRGGVRLQWIGYELSLDAFQVGISERKRQWILNWVDTVLMRGGITGRDLRSALGRLVFVAGALRHVRPFLGTLFAWSSVLAAGTCASFPLGVRLVLELIKQEVGGCRMTNVCEWPRYPVDCFRIDAKAERDDIVLGGWETLGGKSTENARWYSIRLSRSNAPWAFVKGEPFRTIAALELTAVLIAVILFSKFGSLRGRFAAGALPALTDSKVSAHVIDKYLSCSFPLSVVLMEVSLQLHQMNTRLMLRWVPREQNTEADALTNENFHGFREENRIDVRFEEIEFLVLSKLMEAAQDVDAEVRLKKSKRHQGSSYQDEPGRRRKKGETRWKDPW</sequence>
<dbReference type="SMART" id="SM00382">
    <property type="entry name" value="AAA"/>
    <property type="match status" value="1"/>
</dbReference>
<feature type="region of interest" description="Disordered" evidence="8">
    <location>
        <begin position="2579"/>
        <end position="2610"/>
    </location>
</feature>
<organism evidence="10 11">
    <name type="scientific">Symbiodinium natans</name>
    <dbReference type="NCBI Taxonomy" id="878477"/>
    <lineage>
        <taxon>Eukaryota</taxon>
        <taxon>Sar</taxon>
        <taxon>Alveolata</taxon>
        <taxon>Dinophyceae</taxon>
        <taxon>Suessiales</taxon>
        <taxon>Symbiodiniaceae</taxon>
        <taxon>Symbiodinium</taxon>
    </lineage>
</organism>
<evidence type="ECO:0000256" key="6">
    <source>
        <dbReference type="ARBA" id="ARBA00022989"/>
    </source>
</evidence>
<keyword evidence="2" id="KW-0813">Transport</keyword>
<dbReference type="GO" id="GO:0016887">
    <property type="term" value="F:ATP hydrolysis activity"/>
    <property type="evidence" value="ECO:0007669"/>
    <property type="project" value="InterPro"/>
</dbReference>
<feature type="region of interest" description="Disordered" evidence="8">
    <location>
        <begin position="1148"/>
        <end position="1169"/>
    </location>
</feature>
<comment type="subcellular location">
    <subcellularLocation>
        <location evidence="1">Membrane</location>
        <topology evidence="1">Multi-pass membrane protein</topology>
    </subcellularLocation>
</comment>
<keyword evidence="5" id="KW-0067">ATP-binding</keyword>
<evidence type="ECO:0000256" key="8">
    <source>
        <dbReference type="SAM" id="MobiDB-lite"/>
    </source>
</evidence>
<feature type="region of interest" description="Disordered" evidence="8">
    <location>
        <begin position="1095"/>
        <end position="1132"/>
    </location>
</feature>
<evidence type="ECO:0000256" key="4">
    <source>
        <dbReference type="ARBA" id="ARBA00022741"/>
    </source>
</evidence>
<dbReference type="InterPro" id="IPR036397">
    <property type="entry name" value="RNaseH_sf"/>
</dbReference>
<dbReference type="PANTHER" id="PTHR48041:SF139">
    <property type="entry name" value="PROTEIN SCARLET"/>
    <property type="match status" value="1"/>
</dbReference>
<feature type="domain" description="ABC transporter" evidence="9">
    <location>
        <begin position="94"/>
        <end position="332"/>
    </location>
</feature>
<feature type="region of interest" description="Disordered" evidence="8">
    <location>
        <begin position="1835"/>
        <end position="1863"/>
    </location>
</feature>
<dbReference type="GO" id="GO:0005524">
    <property type="term" value="F:ATP binding"/>
    <property type="evidence" value="ECO:0007669"/>
    <property type="project" value="UniProtKB-KW"/>
</dbReference>